<evidence type="ECO:0000259" key="10">
    <source>
        <dbReference type="PROSITE" id="PS51194"/>
    </source>
</evidence>
<sequence length="453" mass="50700">MNTNFSDYPLDPSLLRGIEQAGYAQPTPVQEAVLEPALDGRDLMVCAATGSGKTAAFLLPMMQHMLETPKADGGTRALILVPTRELARQVREHFMRIGGHTRLGVDVITGGDSRAHQIASLRRNPEFLIATPGRFREMLEHNRTELDDLEFLVLDEADRMLEMGFVEDVVTIIQNSNPERQSLLFSATLERRGLERITAILLDDPLRLTLDAVREAHPDIRHQCLLSDEVAHKREQLRWLLANETFEKALVFVNSRDLATELGGWLGAQGERVAVLHGELEQRERNRVMGLLHQGKVRVLVATDLAARGIDVPGVERVFNLEVPRNGEDYLHRTGRTGRAGEQGVAVNLVGPTEWNRMESISRFLGLALEWRAIDGLEARFKGPAAKKRRKTPASRVKAKKTTARAATKDKDKQRHRDRKNIGKRRAPSGKAVEAGHAPLSRKRRDEGGTEER</sequence>
<dbReference type="RefSeq" id="WP_123141654.1">
    <property type="nucleotide sequence ID" value="NZ_NRRH01000010.1"/>
</dbReference>
<dbReference type="AlphaFoldDB" id="A0A4V2W905"/>
<evidence type="ECO:0000256" key="2">
    <source>
        <dbReference type="ARBA" id="ARBA00022801"/>
    </source>
</evidence>
<dbReference type="CDD" id="cd18787">
    <property type="entry name" value="SF2_C_DEAD"/>
    <property type="match status" value="1"/>
</dbReference>
<gene>
    <name evidence="12" type="ORF">EDC29_11821</name>
</gene>
<accession>A0A4V2W905</accession>
<dbReference type="InterPro" id="IPR050079">
    <property type="entry name" value="DEAD_box_RNA_helicase"/>
</dbReference>
<evidence type="ECO:0000313" key="12">
    <source>
        <dbReference type="EMBL" id="TCW32551.1"/>
    </source>
</evidence>
<dbReference type="GO" id="GO:0005829">
    <property type="term" value="C:cytosol"/>
    <property type="evidence" value="ECO:0007669"/>
    <property type="project" value="TreeGrafter"/>
</dbReference>
<dbReference type="PROSITE" id="PS51192">
    <property type="entry name" value="HELICASE_ATP_BIND_1"/>
    <property type="match status" value="1"/>
</dbReference>
<dbReference type="GO" id="GO:0003676">
    <property type="term" value="F:nucleic acid binding"/>
    <property type="evidence" value="ECO:0007669"/>
    <property type="project" value="InterPro"/>
</dbReference>
<keyword evidence="3 7" id="KW-0347">Helicase</keyword>
<protein>
    <submittedName>
        <fullName evidence="12">Superfamily II DNA/RNA helicase</fullName>
    </submittedName>
</protein>
<feature type="compositionally biased region" description="Basic residues" evidence="8">
    <location>
        <begin position="416"/>
        <end position="428"/>
    </location>
</feature>
<dbReference type="GO" id="GO:0003724">
    <property type="term" value="F:RNA helicase activity"/>
    <property type="evidence" value="ECO:0007669"/>
    <property type="project" value="InterPro"/>
</dbReference>
<dbReference type="InterPro" id="IPR011545">
    <property type="entry name" value="DEAD/DEAH_box_helicase_dom"/>
</dbReference>
<dbReference type="Gene3D" id="3.40.50.300">
    <property type="entry name" value="P-loop containing nucleotide triphosphate hydrolases"/>
    <property type="match status" value="2"/>
</dbReference>
<dbReference type="InterPro" id="IPR000629">
    <property type="entry name" value="RNA-helicase_DEAD-box_CS"/>
</dbReference>
<evidence type="ECO:0000313" key="13">
    <source>
        <dbReference type="Proteomes" id="UP000295247"/>
    </source>
</evidence>
<dbReference type="CDD" id="cd00268">
    <property type="entry name" value="DEADc"/>
    <property type="match status" value="1"/>
</dbReference>
<dbReference type="GO" id="GO:0005524">
    <property type="term" value="F:ATP binding"/>
    <property type="evidence" value="ECO:0007669"/>
    <property type="project" value="UniProtKB-KW"/>
</dbReference>
<evidence type="ECO:0000259" key="9">
    <source>
        <dbReference type="PROSITE" id="PS51192"/>
    </source>
</evidence>
<feature type="compositionally biased region" description="Basic residues" evidence="8">
    <location>
        <begin position="385"/>
        <end position="403"/>
    </location>
</feature>
<evidence type="ECO:0000256" key="6">
    <source>
        <dbReference type="PROSITE-ProRule" id="PRU00552"/>
    </source>
</evidence>
<name>A0A4V2W905_MARGR</name>
<comment type="caution">
    <text evidence="12">The sequence shown here is derived from an EMBL/GenBank/DDBJ whole genome shotgun (WGS) entry which is preliminary data.</text>
</comment>
<feature type="domain" description="Helicase C-terminal" evidence="10">
    <location>
        <begin position="236"/>
        <end position="385"/>
    </location>
</feature>
<dbReference type="Pfam" id="PF00271">
    <property type="entry name" value="Helicase_C"/>
    <property type="match status" value="1"/>
</dbReference>
<keyword evidence="2 7" id="KW-0378">Hydrolase</keyword>
<feature type="domain" description="Helicase ATP-binding" evidence="9">
    <location>
        <begin position="34"/>
        <end position="207"/>
    </location>
</feature>
<dbReference type="SMART" id="SM00487">
    <property type="entry name" value="DEXDc"/>
    <property type="match status" value="1"/>
</dbReference>
<dbReference type="PROSITE" id="PS51195">
    <property type="entry name" value="Q_MOTIF"/>
    <property type="match status" value="1"/>
</dbReference>
<evidence type="ECO:0000256" key="4">
    <source>
        <dbReference type="ARBA" id="ARBA00022840"/>
    </source>
</evidence>
<dbReference type="InterPro" id="IPR027417">
    <property type="entry name" value="P-loop_NTPase"/>
</dbReference>
<dbReference type="InterPro" id="IPR014001">
    <property type="entry name" value="Helicase_ATP-bd"/>
</dbReference>
<keyword evidence="4 7" id="KW-0067">ATP-binding</keyword>
<feature type="domain" description="DEAD-box RNA helicase Q" evidence="11">
    <location>
        <begin position="3"/>
        <end position="31"/>
    </location>
</feature>
<evidence type="ECO:0000256" key="8">
    <source>
        <dbReference type="SAM" id="MobiDB-lite"/>
    </source>
</evidence>
<reference evidence="12 13" key="1">
    <citation type="submission" date="2019-03" db="EMBL/GenBank/DDBJ databases">
        <title>Genomic Encyclopedia of Type Strains, Phase IV (KMG-IV): sequencing the most valuable type-strain genomes for metagenomic binning, comparative biology and taxonomic classification.</title>
        <authorList>
            <person name="Goeker M."/>
        </authorList>
    </citation>
    <scope>NUCLEOTIDE SEQUENCE [LARGE SCALE GENOMIC DNA]</scope>
    <source>
        <strain evidence="12 13">DSM 203</strain>
    </source>
</reference>
<evidence type="ECO:0000256" key="3">
    <source>
        <dbReference type="ARBA" id="ARBA00022806"/>
    </source>
</evidence>
<dbReference type="PANTHER" id="PTHR47959">
    <property type="entry name" value="ATP-DEPENDENT RNA HELICASE RHLE-RELATED"/>
    <property type="match status" value="1"/>
</dbReference>
<feature type="region of interest" description="Disordered" evidence="8">
    <location>
        <begin position="384"/>
        <end position="453"/>
    </location>
</feature>
<feature type="compositionally biased region" description="Basic and acidic residues" evidence="8">
    <location>
        <begin position="444"/>
        <end position="453"/>
    </location>
</feature>
<dbReference type="EMBL" id="SMDC01000018">
    <property type="protein sequence ID" value="TCW32551.1"/>
    <property type="molecule type" value="Genomic_DNA"/>
</dbReference>
<dbReference type="InterPro" id="IPR001650">
    <property type="entry name" value="Helicase_C-like"/>
</dbReference>
<dbReference type="Pfam" id="PF00270">
    <property type="entry name" value="DEAD"/>
    <property type="match status" value="1"/>
</dbReference>
<dbReference type="SMART" id="SM00490">
    <property type="entry name" value="HELICc"/>
    <property type="match status" value="1"/>
</dbReference>
<evidence type="ECO:0000259" key="11">
    <source>
        <dbReference type="PROSITE" id="PS51195"/>
    </source>
</evidence>
<dbReference type="Proteomes" id="UP000295247">
    <property type="component" value="Unassembled WGS sequence"/>
</dbReference>
<dbReference type="SUPFAM" id="SSF52540">
    <property type="entry name" value="P-loop containing nucleoside triphosphate hydrolases"/>
    <property type="match status" value="1"/>
</dbReference>
<evidence type="ECO:0000256" key="5">
    <source>
        <dbReference type="ARBA" id="ARBA00038437"/>
    </source>
</evidence>
<evidence type="ECO:0000256" key="7">
    <source>
        <dbReference type="RuleBase" id="RU000492"/>
    </source>
</evidence>
<evidence type="ECO:0000256" key="1">
    <source>
        <dbReference type="ARBA" id="ARBA00022741"/>
    </source>
</evidence>
<comment type="similarity">
    <text evidence="5 7">Belongs to the DEAD box helicase family.</text>
</comment>
<proteinExistence type="inferred from homology"/>
<organism evidence="12 13">
    <name type="scientific">Marichromatium gracile</name>
    <name type="common">Chromatium gracile</name>
    <dbReference type="NCBI Taxonomy" id="1048"/>
    <lineage>
        <taxon>Bacteria</taxon>
        <taxon>Pseudomonadati</taxon>
        <taxon>Pseudomonadota</taxon>
        <taxon>Gammaproteobacteria</taxon>
        <taxon>Chromatiales</taxon>
        <taxon>Chromatiaceae</taxon>
        <taxon>Marichromatium</taxon>
    </lineage>
</organism>
<keyword evidence="1 7" id="KW-0547">Nucleotide-binding</keyword>
<feature type="short sequence motif" description="Q motif" evidence="6">
    <location>
        <begin position="3"/>
        <end position="31"/>
    </location>
</feature>
<dbReference type="PROSITE" id="PS00039">
    <property type="entry name" value="DEAD_ATP_HELICASE"/>
    <property type="match status" value="1"/>
</dbReference>
<dbReference type="PANTHER" id="PTHR47959:SF3">
    <property type="entry name" value="ATP-DEPENDENT RNA HELICASE SRMB"/>
    <property type="match status" value="1"/>
</dbReference>
<dbReference type="InterPro" id="IPR044742">
    <property type="entry name" value="DEAD/DEAH_RhlB"/>
</dbReference>
<dbReference type="GO" id="GO:0016787">
    <property type="term" value="F:hydrolase activity"/>
    <property type="evidence" value="ECO:0007669"/>
    <property type="project" value="UniProtKB-KW"/>
</dbReference>
<dbReference type="InterPro" id="IPR014014">
    <property type="entry name" value="RNA_helicase_DEAD_Q_motif"/>
</dbReference>
<dbReference type="PROSITE" id="PS51194">
    <property type="entry name" value="HELICASE_CTER"/>
    <property type="match status" value="1"/>
</dbReference>